<dbReference type="EnsemblMetazoa" id="AFAF002789-RA">
    <property type="protein sequence ID" value="AFAF002789-PA"/>
    <property type="gene ID" value="AFAF002789"/>
</dbReference>
<accession>A0A182Q4A4</accession>
<dbReference type="AlphaFoldDB" id="A0A182Q4A4"/>
<proteinExistence type="predicted"/>
<sequence length="123" mass="13785">MTSEPFRREAEVVFLQHPQTPGERDEIRFNIRTMFRLALIAATIDPSNSARWDASPLQTIDWSLPFSVMVVMMMMMMGVKLLLLLLLLLRMTALFVLGVIDLAQLRGEIAVGVVRTVHGAGMA</sequence>
<dbReference type="Proteomes" id="UP000075886">
    <property type="component" value="Unassembled WGS sequence"/>
</dbReference>
<protein>
    <submittedName>
        <fullName evidence="1">Uncharacterized protein</fullName>
    </submittedName>
</protein>
<dbReference type="EMBL" id="AXCN02002035">
    <property type="status" value="NOT_ANNOTATED_CDS"/>
    <property type="molecule type" value="Genomic_DNA"/>
</dbReference>
<evidence type="ECO:0000313" key="1">
    <source>
        <dbReference type="EnsemblMetazoa" id="AFAF002789-PA"/>
    </source>
</evidence>
<evidence type="ECO:0000313" key="2">
    <source>
        <dbReference type="Proteomes" id="UP000075886"/>
    </source>
</evidence>
<name>A0A182Q4A4_9DIPT</name>
<dbReference type="VEuPathDB" id="VectorBase:AFAF002789"/>
<keyword evidence="2" id="KW-1185">Reference proteome</keyword>
<reference evidence="1" key="2">
    <citation type="submission" date="2020-05" db="UniProtKB">
        <authorList>
            <consortium name="EnsemblMetazoa"/>
        </authorList>
    </citation>
    <scope>IDENTIFICATION</scope>
    <source>
        <strain evidence="1">FAR1</strain>
    </source>
</reference>
<reference evidence="2" key="1">
    <citation type="submission" date="2014-01" db="EMBL/GenBank/DDBJ databases">
        <title>The Genome Sequence of Anopheles farauti FAR1 (V2).</title>
        <authorList>
            <consortium name="The Broad Institute Genomics Platform"/>
            <person name="Neafsey D.E."/>
            <person name="Besansky N."/>
            <person name="Howell P."/>
            <person name="Walton C."/>
            <person name="Young S.K."/>
            <person name="Zeng Q."/>
            <person name="Gargeya S."/>
            <person name="Fitzgerald M."/>
            <person name="Haas B."/>
            <person name="Abouelleil A."/>
            <person name="Allen A.W."/>
            <person name="Alvarado L."/>
            <person name="Arachchi H.M."/>
            <person name="Berlin A.M."/>
            <person name="Chapman S.B."/>
            <person name="Gainer-Dewar J."/>
            <person name="Goldberg J."/>
            <person name="Griggs A."/>
            <person name="Gujja S."/>
            <person name="Hansen M."/>
            <person name="Howarth C."/>
            <person name="Imamovic A."/>
            <person name="Ireland A."/>
            <person name="Larimer J."/>
            <person name="McCowan C."/>
            <person name="Murphy C."/>
            <person name="Pearson M."/>
            <person name="Poon T.W."/>
            <person name="Priest M."/>
            <person name="Roberts A."/>
            <person name="Saif S."/>
            <person name="Shea T."/>
            <person name="Sisk P."/>
            <person name="Sykes S."/>
            <person name="Wortman J."/>
            <person name="Nusbaum C."/>
            <person name="Birren B."/>
        </authorList>
    </citation>
    <scope>NUCLEOTIDE SEQUENCE [LARGE SCALE GENOMIC DNA]</scope>
    <source>
        <strain evidence="2">FAR1</strain>
    </source>
</reference>
<organism evidence="1 2">
    <name type="scientific">Anopheles farauti</name>
    <dbReference type="NCBI Taxonomy" id="69004"/>
    <lineage>
        <taxon>Eukaryota</taxon>
        <taxon>Metazoa</taxon>
        <taxon>Ecdysozoa</taxon>
        <taxon>Arthropoda</taxon>
        <taxon>Hexapoda</taxon>
        <taxon>Insecta</taxon>
        <taxon>Pterygota</taxon>
        <taxon>Neoptera</taxon>
        <taxon>Endopterygota</taxon>
        <taxon>Diptera</taxon>
        <taxon>Nematocera</taxon>
        <taxon>Culicoidea</taxon>
        <taxon>Culicidae</taxon>
        <taxon>Anophelinae</taxon>
        <taxon>Anopheles</taxon>
    </lineage>
</organism>